<dbReference type="Proteomes" id="UP000644192">
    <property type="component" value="Unassembled WGS sequence"/>
</dbReference>
<sequence length="172" mass="18705">MIFRTLALLPLCAALAFAADAGERRFDCTVVAIHDDASLGCRLPGANKALRIQLNAVELPAAEPWRRRAREALEDMLLGKSATIREQGRDARFRILGAAWVTPADCPTCGHTLDAGLALLTIGLASWRDAPDSGQTAEARGQYRFAEEEARARKAGQWRPRDAAPRDGSPRT</sequence>
<evidence type="ECO:0000256" key="2">
    <source>
        <dbReference type="SAM" id="SignalP"/>
    </source>
</evidence>
<dbReference type="SUPFAM" id="SSF50199">
    <property type="entry name" value="Staphylococcal nuclease"/>
    <property type="match status" value="1"/>
</dbReference>
<reference evidence="9" key="3">
    <citation type="submission" date="2017-05" db="EMBL/GenBank/DDBJ databases">
        <authorList>
            <person name="Giani T."/>
            <person name="Arena F."/>
            <person name="Pollini S."/>
            <person name="Di Pilato V."/>
            <person name="D'Andrea M.M."/>
            <person name="Henrici De Angelis L."/>
            <person name="Bassetti M."/>
            <person name="Rossolini G.M."/>
        </authorList>
    </citation>
    <scope>NUCLEOTIDE SEQUENCE [LARGE SCALE GENOMIC DNA]</scope>
    <source>
        <strain evidence="9">S567_C10_BS</strain>
    </source>
</reference>
<dbReference type="EMBL" id="WXZT01000006">
    <property type="protein sequence ID" value="MZZ13033.1"/>
    <property type="molecule type" value="Genomic_DNA"/>
</dbReference>
<dbReference type="SMART" id="SM00318">
    <property type="entry name" value="SNc"/>
    <property type="match status" value="1"/>
</dbReference>
<keyword evidence="2" id="KW-0732">Signal</keyword>
<accession>A0A1S1C043</accession>
<dbReference type="OMA" id="PQERGQY"/>
<evidence type="ECO:0000313" key="7">
    <source>
        <dbReference type="EMBL" id="RPM23119.1"/>
    </source>
</evidence>
<feature type="domain" description="TNase-like" evidence="3">
    <location>
        <begin position="24"/>
        <end position="160"/>
    </location>
</feature>
<dbReference type="Proteomes" id="UP000194857">
    <property type="component" value="Unassembled WGS sequence"/>
</dbReference>
<feature type="compositionally biased region" description="Basic and acidic residues" evidence="1">
    <location>
        <begin position="159"/>
        <end position="172"/>
    </location>
</feature>
<comment type="caution">
    <text evidence="6">The sequence shown here is derived from an EMBL/GenBank/DDBJ whole genome shotgun (WGS) entry which is preliminary data.</text>
</comment>
<feature type="chain" id="PRO_5015035377" description="TNase-like domain-containing protein" evidence="2">
    <location>
        <begin position="19"/>
        <end position="172"/>
    </location>
</feature>
<feature type="region of interest" description="Disordered" evidence="1">
    <location>
        <begin position="130"/>
        <end position="172"/>
    </location>
</feature>
<protein>
    <recommendedName>
        <fullName evidence="3">TNase-like domain-containing protein</fullName>
    </recommendedName>
</protein>
<proteinExistence type="predicted"/>
<dbReference type="PROSITE" id="PS50830">
    <property type="entry name" value="TNASE_3"/>
    <property type="match status" value="1"/>
</dbReference>
<dbReference type="EMBL" id="CVVU01000203">
    <property type="protein sequence ID" value="CRP03768.1"/>
    <property type="molecule type" value="Genomic_DNA"/>
</dbReference>
<reference evidence="4" key="2">
    <citation type="submission" date="2015-06" db="EMBL/GenBank/DDBJ databases">
        <authorList>
            <person name="Radhakrishnan R."/>
            <person name="Underwood A."/>
            <person name="Al-Shahib A."/>
        </authorList>
    </citation>
    <scope>NUCLEOTIDE SEQUENCE</scope>
    <source>
        <strain evidence="4">P19_London_7_VIM_2_05_10</strain>
    </source>
</reference>
<reference evidence="6" key="4">
    <citation type="submission" date="2017-05" db="EMBL/GenBank/DDBJ databases">
        <authorList>
            <person name="Song R."/>
            <person name="Chenine A.L."/>
            <person name="Ruprecht R.M."/>
        </authorList>
    </citation>
    <scope>NUCLEOTIDE SEQUENCE [LARGE SCALE GENOMIC DNA]</scope>
    <source>
        <strain evidence="6">S567_C10_BS</strain>
    </source>
</reference>
<evidence type="ECO:0000313" key="8">
    <source>
        <dbReference type="Proteomes" id="UP000045039"/>
    </source>
</evidence>
<feature type="signal peptide" evidence="2">
    <location>
        <begin position="1"/>
        <end position="18"/>
    </location>
</feature>
<organism evidence="6 9">
    <name type="scientific">Pseudomonas aeruginosa</name>
    <dbReference type="NCBI Taxonomy" id="287"/>
    <lineage>
        <taxon>Bacteria</taxon>
        <taxon>Pseudomonadati</taxon>
        <taxon>Pseudomonadota</taxon>
        <taxon>Gammaproteobacteria</taxon>
        <taxon>Pseudomonadales</taxon>
        <taxon>Pseudomonadaceae</taxon>
        <taxon>Pseudomonas</taxon>
    </lineage>
</organism>
<reference evidence="7 10" key="6">
    <citation type="submission" date="2019-01" db="EMBL/GenBank/DDBJ databases">
        <title>The Pseudomonas aeruginosa pan-genome provides new insights on its population structure, horizontal gene transfer and pathogenicity.</title>
        <authorList>
            <person name="Freschi L."/>
            <person name="Vincent A.T."/>
            <person name="Jeukens J."/>
            <person name="Emond-Rheault J.-G."/>
            <person name="Kukavica-Ibrulj I."/>
            <person name="Dupont M.-J."/>
            <person name="Charette S.J."/>
            <person name="Boyle B."/>
            <person name="Levesque R.C."/>
        </authorList>
    </citation>
    <scope>NUCLEOTIDE SEQUENCE [LARGE SCALE GENOMIC DNA]</scope>
    <source>
        <strain evidence="7 10">PA-W36</strain>
    </source>
</reference>
<evidence type="ECO:0000313" key="4">
    <source>
        <dbReference type="EMBL" id="CRP03768.1"/>
    </source>
</evidence>
<evidence type="ECO:0000313" key="9">
    <source>
        <dbReference type="Proteomes" id="UP000194857"/>
    </source>
</evidence>
<evidence type="ECO:0000259" key="3">
    <source>
        <dbReference type="PROSITE" id="PS50830"/>
    </source>
</evidence>
<dbReference type="Proteomes" id="UP000284767">
    <property type="component" value="Unassembled WGS sequence"/>
</dbReference>
<dbReference type="InterPro" id="IPR035437">
    <property type="entry name" value="SNase_OB-fold_sf"/>
</dbReference>
<dbReference type="EMBL" id="NFFZ01000002">
    <property type="protein sequence ID" value="OTI65335.1"/>
    <property type="molecule type" value="Genomic_DNA"/>
</dbReference>
<reference evidence="7 10" key="5">
    <citation type="submission" date="2017-08" db="EMBL/GenBank/DDBJ databases">
        <authorList>
            <person name="Feschi L."/>
            <person name="Jeukens J."/>
            <person name="Emond-Rheault J.-G."/>
            <person name="Kukavica-Ibrulj I."/>
            <person name="Boyle B."/>
            <person name="Levesque R.C."/>
        </authorList>
    </citation>
    <scope>NUCLEOTIDE SEQUENCE [LARGE SCALE GENOMIC DNA]</scope>
    <source>
        <strain evidence="7 10">PA-W36</strain>
    </source>
</reference>
<evidence type="ECO:0000256" key="1">
    <source>
        <dbReference type="SAM" id="MobiDB-lite"/>
    </source>
</evidence>
<reference evidence="5" key="7">
    <citation type="submission" date="2020-01" db="EMBL/GenBank/DDBJ databases">
        <title>Bacteria Cultured from War Wounds Associated with the Conflict in Eastern Ukraine.</title>
        <authorList>
            <person name="Snesrud E."/>
            <person name="Galac M.R."/>
            <person name="Mc Gann P."/>
            <person name="Valentine K."/>
            <person name="Viacheslav K."/>
        </authorList>
    </citation>
    <scope>NUCLEOTIDE SEQUENCE</scope>
    <source>
        <strain evidence="5">VNMU148</strain>
    </source>
</reference>
<evidence type="ECO:0000313" key="5">
    <source>
        <dbReference type="EMBL" id="MZZ13033.1"/>
    </source>
</evidence>
<dbReference type="Proteomes" id="UP000045039">
    <property type="component" value="Unassembled WGS sequence"/>
</dbReference>
<dbReference type="EMBL" id="NSNE01000001">
    <property type="protein sequence ID" value="RPM23119.1"/>
    <property type="molecule type" value="Genomic_DNA"/>
</dbReference>
<name>A0A0C7CTF9_PSEAI</name>
<accession>A0A0C7CTF9</accession>
<dbReference type="AlphaFoldDB" id="A0A0C7CTF9"/>
<dbReference type="SMR" id="A0A0C7CTF9"/>
<dbReference type="Gene3D" id="2.40.50.90">
    <property type="match status" value="1"/>
</dbReference>
<evidence type="ECO:0000313" key="10">
    <source>
        <dbReference type="Proteomes" id="UP000284767"/>
    </source>
</evidence>
<gene>
    <name evidence="6" type="ORF">CAZ10_06105</name>
    <name evidence="5" type="ORF">GUL26_12325</name>
    <name evidence="7" type="ORF">IPC1295_01040</name>
    <name evidence="4" type="ORF">PAERUG_P19_London_7_VIM_2_05_10_03231</name>
</gene>
<evidence type="ECO:0000313" key="6">
    <source>
        <dbReference type="EMBL" id="OTI65335.1"/>
    </source>
</evidence>
<dbReference type="RefSeq" id="WP_003114413.1">
    <property type="nucleotide sequence ID" value="NZ_AP014839.1"/>
</dbReference>
<dbReference type="Pfam" id="PF00565">
    <property type="entry name" value="SNase"/>
    <property type="match status" value="1"/>
</dbReference>
<reference evidence="8" key="1">
    <citation type="submission" date="2015-06" db="EMBL/GenBank/DDBJ databases">
        <authorList>
            <person name="Radhakrishnan Rajesh"/>
            <person name="Underwood Anthony"/>
            <person name="Al-Shahib Ali"/>
        </authorList>
    </citation>
    <scope>NUCLEOTIDE SEQUENCE [LARGE SCALE GENOMIC DNA]</scope>
    <source>
        <strain evidence="8">P19_London_7_VIM_2_05_10</strain>
    </source>
</reference>
<dbReference type="InterPro" id="IPR016071">
    <property type="entry name" value="Staphylococal_nuclease_OB-fold"/>
</dbReference>